<sequence length="79" mass="9015">MSGTAGFIGAAVAYRLLERGDHFIGIDNHNTYYDPNLKEVRVLRLSTFSSYTHTRINVADQTAMATLFKQHSFQHVIHY</sequence>
<dbReference type="AlphaFoldDB" id="A0A7X3GYY0"/>
<gene>
    <name evidence="2" type="ORF">GPM19_04345</name>
</gene>
<evidence type="ECO:0000313" key="3">
    <source>
        <dbReference type="Proteomes" id="UP000437638"/>
    </source>
</evidence>
<dbReference type="Gene3D" id="3.40.50.720">
    <property type="entry name" value="NAD(P)-binding Rossmann-like Domain"/>
    <property type="match status" value="1"/>
</dbReference>
<evidence type="ECO:0000259" key="1">
    <source>
        <dbReference type="Pfam" id="PF01370"/>
    </source>
</evidence>
<dbReference type="EMBL" id="WTKP01000003">
    <property type="protein sequence ID" value="MWJ27442.1"/>
    <property type="molecule type" value="Genomic_DNA"/>
</dbReference>
<dbReference type="InterPro" id="IPR001509">
    <property type="entry name" value="Epimerase_deHydtase"/>
</dbReference>
<reference evidence="2 3" key="1">
    <citation type="submission" date="2019-12" db="EMBL/GenBank/DDBJ databases">
        <title>Halomonas rutogse sp. nov. isolated from two lakes on Tibetan Plateau.</title>
        <authorList>
            <person name="Gao P."/>
        </authorList>
    </citation>
    <scope>NUCLEOTIDE SEQUENCE [LARGE SCALE GENOMIC DNA]</scope>
    <source>
        <strain evidence="2 3">ZH2S</strain>
    </source>
</reference>
<dbReference type="RefSeq" id="WP_160417668.1">
    <property type="nucleotide sequence ID" value="NZ_WTKP01000003.1"/>
</dbReference>
<evidence type="ECO:0000313" key="2">
    <source>
        <dbReference type="EMBL" id="MWJ27442.1"/>
    </source>
</evidence>
<protein>
    <submittedName>
        <fullName evidence="2">NAD-dependent epimerase/dehydratase family protein</fullName>
    </submittedName>
</protein>
<dbReference type="InterPro" id="IPR036291">
    <property type="entry name" value="NAD(P)-bd_dom_sf"/>
</dbReference>
<dbReference type="Pfam" id="PF01370">
    <property type="entry name" value="Epimerase"/>
    <property type="match status" value="1"/>
</dbReference>
<comment type="caution">
    <text evidence="2">The sequence shown here is derived from an EMBL/GenBank/DDBJ whole genome shotgun (WGS) entry which is preliminary data.</text>
</comment>
<dbReference type="Proteomes" id="UP000437638">
    <property type="component" value="Unassembled WGS sequence"/>
</dbReference>
<accession>A0A7X3GYY0</accession>
<keyword evidence="3" id="KW-1185">Reference proteome</keyword>
<name>A0A7X3GYY0_9GAMM</name>
<feature type="domain" description="NAD-dependent epimerase/dehydratase" evidence="1">
    <location>
        <begin position="2"/>
        <end position="78"/>
    </location>
</feature>
<dbReference type="SUPFAM" id="SSF51735">
    <property type="entry name" value="NAD(P)-binding Rossmann-fold domains"/>
    <property type="match status" value="1"/>
</dbReference>
<organism evidence="2 3">
    <name type="scientific">Vreelandella zhuhanensis</name>
    <dbReference type="NCBI Taxonomy" id="2684210"/>
    <lineage>
        <taxon>Bacteria</taxon>
        <taxon>Pseudomonadati</taxon>
        <taxon>Pseudomonadota</taxon>
        <taxon>Gammaproteobacteria</taxon>
        <taxon>Oceanospirillales</taxon>
        <taxon>Halomonadaceae</taxon>
        <taxon>Vreelandella</taxon>
    </lineage>
</organism>
<proteinExistence type="predicted"/>